<evidence type="ECO:0000256" key="1">
    <source>
        <dbReference type="ARBA" id="ARBA00022723"/>
    </source>
</evidence>
<comment type="caution">
    <text evidence="7">The sequence shown here is derived from an EMBL/GenBank/DDBJ whole genome shotgun (WGS) entry which is preliminary data.</text>
</comment>
<evidence type="ECO:0000256" key="4">
    <source>
        <dbReference type="SAM" id="Coils"/>
    </source>
</evidence>
<organism evidence="7 8">
    <name type="scientific">Thelonectria olida</name>
    <dbReference type="NCBI Taxonomy" id="1576542"/>
    <lineage>
        <taxon>Eukaryota</taxon>
        <taxon>Fungi</taxon>
        <taxon>Dikarya</taxon>
        <taxon>Ascomycota</taxon>
        <taxon>Pezizomycotina</taxon>
        <taxon>Sordariomycetes</taxon>
        <taxon>Hypocreomycetidae</taxon>
        <taxon>Hypocreales</taxon>
        <taxon>Nectriaceae</taxon>
        <taxon>Thelonectria</taxon>
    </lineage>
</organism>
<keyword evidence="3" id="KW-0862">Zinc</keyword>
<proteinExistence type="predicted"/>
<reference evidence="7 8" key="1">
    <citation type="journal article" date="2021" name="Nat. Commun.">
        <title>Genetic determinants of endophytism in the Arabidopsis root mycobiome.</title>
        <authorList>
            <person name="Mesny F."/>
            <person name="Miyauchi S."/>
            <person name="Thiergart T."/>
            <person name="Pickel B."/>
            <person name="Atanasova L."/>
            <person name="Karlsson M."/>
            <person name="Huettel B."/>
            <person name="Barry K.W."/>
            <person name="Haridas S."/>
            <person name="Chen C."/>
            <person name="Bauer D."/>
            <person name="Andreopoulos W."/>
            <person name="Pangilinan J."/>
            <person name="LaButti K."/>
            <person name="Riley R."/>
            <person name="Lipzen A."/>
            <person name="Clum A."/>
            <person name="Drula E."/>
            <person name="Henrissat B."/>
            <person name="Kohler A."/>
            <person name="Grigoriev I.V."/>
            <person name="Martin F.M."/>
            <person name="Hacquard S."/>
        </authorList>
    </citation>
    <scope>NUCLEOTIDE SEQUENCE [LARGE SCALE GENOMIC DNA]</scope>
    <source>
        <strain evidence="7 8">MPI-CAGE-CH-0241</strain>
    </source>
</reference>
<feature type="coiled-coil region" evidence="4">
    <location>
        <begin position="301"/>
        <end position="340"/>
    </location>
</feature>
<keyword evidence="8" id="KW-1185">Reference proteome</keyword>
<keyword evidence="2" id="KW-0863">Zinc-finger</keyword>
<evidence type="ECO:0000256" key="2">
    <source>
        <dbReference type="ARBA" id="ARBA00022771"/>
    </source>
</evidence>
<accession>A0A9P8W7R6</accession>
<evidence type="ECO:0000259" key="6">
    <source>
        <dbReference type="SMART" id="SM00291"/>
    </source>
</evidence>
<dbReference type="OrthoDB" id="5083730at2759"/>
<sequence>MTLFQCAGCSESIPSHKVRLHCEICYDYSLCANCAILGVVTPPHAKVHPTTLLRESGYASVQSSPVTARGPQRPLMQAWATLFDMETLEARPSGIDLLSAIFDCVAEKTGIMTPEAYSSLLDLVDCPIEDNIWKDTLQSAKGPNKEKQAIDMLRQYFDAFSIDYDLYDVAIEGDDGEGCENYQAPCLTRRGFIKLWKADCLHNPDRACDEANLILQNYTPAIWKDRGDVPRSVFPQERMSYEDQEAFYAARKKASRQSKLPSPPPRTTARPSLMARTWTDTLAYARPKQIVPDRELWAQSVQAAKDAKEALEIQKARQELEELRERNERDLADLRRANELEYIRAQQEMQMDSIRGLERSKSVLHTIGHDADRDYVLERYYR</sequence>
<evidence type="ECO:0000313" key="7">
    <source>
        <dbReference type="EMBL" id="KAH6891469.1"/>
    </source>
</evidence>
<dbReference type="GO" id="GO:0008270">
    <property type="term" value="F:zinc ion binding"/>
    <property type="evidence" value="ECO:0007669"/>
    <property type="project" value="UniProtKB-KW"/>
</dbReference>
<feature type="region of interest" description="Disordered" evidence="5">
    <location>
        <begin position="252"/>
        <end position="271"/>
    </location>
</feature>
<dbReference type="Proteomes" id="UP000777438">
    <property type="component" value="Unassembled WGS sequence"/>
</dbReference>
<keyword evidence="4" id="KW-0175">Coiled coil</keyword>
<gene>
    <name evidence="7" type="ORF">B0T10DRAFT_560710</name>
</gene>
<name>A0A9P8W7R6_9HYPO</name>
<protein>
    <recommendedName>
        <fullName evidence="6">ZZ-type domain-containing protein</fullName>
    </recommendedName>
</protein>
<dbReference type="InterPro" id="IPR043145">
    <property type="entry name" value="Znf_ZZ_sf"/>
</dbReference>
<dbReference type="SUPFAM" id="SSF57850">
    <property type="entry name" value="RING/U-box"/>
    <property type="match status" value="1"/>
</dbReference>
<dbReference type="Gene3D" id="3.30.60.90">
    <property type="match status" value="1"/>
</dbReference>
<dbReference type="Pfam" id="PF00569">
    <property type="entry name" value="ZZ"/>
    <property type="match status" value="1"/>
</dbReference>
<keyword evidence="1" id="KW-0479">Metal-binding</keyword>
<dbReference type="AlphaFoldDB" id="A0A9P8W7R6"/>
<dbReference type="InterPro" id="IPR000433">
    <property type="entry name" value="Znf_ZZ"/>
</dbReference>
<evidence type="ECO:0000256" key="5">
    <source>
        <dbReference type="SAM" id="MobiDB-lite"/>
    </source>
</evidence>
<evidence type="ECO:0000256" key="3">
    <source>
        <dbReference type="ARBA" id="ARBA00022833"/>
    </source>
</evidence>
<evidence type="ECO:0000313" key="8">
    <source>
        <dbReference type="Proteomes" id="UP000777438"/>
    </source>
</evidence>
<dbReference type="SMART" id="SM00291">
    <property type="entry name" value="ZnF_ZZ"/>
    <property type="match status" value="1"/>
</dbReference>
<dbReference type="EMBL" id="JAGPYM010000008">
    <property type="protein sequence ID" value="KAH6891469.1"/>
    <property type="molecule type" value="Genomic_DNA"/>
</dbReference>
<feature type="domain" description="ZZ-type" evidence="6">
    <location>
        <begin position="4"/>
        <end position="46"/>
    </location>
</feature>